<feature type="chain" id="PRO_5013587147" evidence="1">
    <location>
        <begin position="16"/>
        <end position="313"/>
    </location>
</feature>
<dbReference type="STRING" id="307972.A0A2G8KE56"/>
<dbReference type="Proteomes" id="UP000230750">
    <property type="component" value="Unassembled WGS sequence"/>
</dbReference>
<accession>A0A2G8KE56</accession>
<dbReference type="GO" id="GO:0030198">
    <property type="term" value="P:extracellular matrix organization"/>
    <property type="evidence" value="ECO:0007669"/>
    <property type="project" value="TreeGrafter"/>
</dbReference>
<dbReference type="FunFam" id="2.30.180.10:FF:000032">
    <property type="entry name" value="Fasciclin domain-containing protein, putative"/>
    <property type="match status" value="2"/>
</dbReference>
<dbReference type="PANTHER" id="PTHR10900:SF124">
    <property type="entry name" value="FI05614P"/>
    <property type="match status" value="1"/>
</dbReference>
<reference evidence="3 4" key="1">
    <citation type="journal article" date="2017" name="PLoS Biol.">
        <title>The sea cucumber genome provides insights into morphological evolution and visceral regeneration.</title>
        <authorList>
            <person name="Zhang X."/>
            <person name="Sun L."/>
            <person name="Yuan J."/>
            <person name="Sun Y."/>
            <person name="Gao Y."/>
            <person name="Zhang L."/>
            <person name="Li S."/>
            <person name="Dai H."/>
            <person name="Hamel J.F."/>
            <person name="Liu C."/>
            <person name="Yu Y."/>
            <person name="Liu S."/>
            <person name="Lin W."/>
            <person name="Guo K."/>
            <person name="Jin S."/>
            <person name="Xu P."/>
            <person name="Storey K.B."/>
            <person name="Huan P."/>
            <person name="Zhang T."/>
            <person name="Zhou Y."/>
            <person name="Zhang J."/>
            <person name="Lin C."/>
            <person name="Li X."/>
            <person name="Xing L."/>
            <person name="Huo D."/>
            <person name="Sun M."/>
            <person name="Wang L."/>
            <person name="Mercier A."/>
            <person name="Li F."/>
            <person name="Yang H."/>
            <person name="Xiang J."/>
        </authorList>
    </citation>
    <scope>NUCLEOTIDE SEQUENCE [LARGE SCALE GENOMIC DNA]</scope>
    <source>
        <strain evidence="3">Shaxun</strain>
        <tissue evidence="3">Muscle</tissue>
    </source>
</reference>
<dbReference type="InterPro" id="IPR036378">
    <property type="entry name" value="FAS1_dom_sf"/>
</dbReference>
<feature type="domain" description="FAS1" evidence="2">
    <location>
        <begin position="33"/>
        <end position="170"/>
    </location>
</feature>
<dbReference type="InterPro" id="IPR050904">
    <property type="entry name" value="Adhesion/Biosynth-related"/>
</dbReference>
<dbReference type="GO" id="GO:0050839">
    <property type="term" value="F:cell adhesion molecule binding"/>
    <property type="evidence" value="ECO:0007669"/>
    <property type="project" value="TreeGrafter"/>
</dbReference>
<dbReference type="GO" id="GO:0005615">
    <property type="term" value="C:extracellular space"/>
    <property type="evidence" value="ECO:0007669"/>
    <property type="project" value="TreeGrafter"/>
</dbReference>
<dbReference type="PROSITE" id="PS50213">
    <property type="entry name" value="FAS1"/>
    <property type="match status" value="2"/>
</dbReference>
<dbReference type="PANTHER" id="PTHR10900">
    <property type="entry name" value="PERIOSTIN-RELATED"/>
    <property type="match status" value="1"/>
</dbReference>
<dbReference type="SMART" id="SM00554">
    <property type="entry name" value="FAS1"/>
    <property type="match status" value="2"/>
</dbReference>
<dbReference type="GO" id="GO:0007155">
    <property type="term" value="P:cell adhesion"/>
    <property type="evidence" value="ECO:0007669"/>
    <property type="project" value="TreeGrafter"/>
</dbReference>
<dbReference type="SUPFAM" id="SSF82153">
    <property type="entry name" value="FAS1 domain"/>
    <property type="match status" value="2"/>
</dbReference>
<dbReference type="Pfam" id="PF02469">
    <property type="entry name" value="Fasciclin"/>
    <property type="match status" value="2"/>
</dbReference>
<protein>
    <submittedName>
        <fullName evidence="3">Cathepsin L-associated protein</fullName>
    </submittedName>
</protein>
<dbReference type="GO" id="GO:0031012">
    <property type="term" value="C:extracellular matrix"/>
    <property type="evidence" value="ECO:0007669"/>
    <property type="project" value="TreeGrafter"/>
</dbReference>
<dbReference type="Gene3D" id="2.30.180.10">
    <property type="entry name" value="FAS1 domain"/>
    <property type="match status" value="2"/>
</dbReference>
<evidence type="ECO:0000259" key="2">
    <source>
        <dbReference type="PROSITE" id="PS50213"/>
    </source>
</evidence>
<name>A0A2G8KE56_STIJA</name>
<organism evidence="3 4">
    <name type="scientific">Stichopus japonicus</name>
    <name type="common">Sea cucumber</name>
    <dbReference type="NCBI Taxonomy" id="307972"/>
    <lineage>
        <taxon>Eukaryota</taxon>
        <taxon>Metazoa</taxon>
        <taxon>Echinodermata</taxon>
        <taxon>Eleutherozoa</taxon>
        <taxon>Echinozoa</taxon>
        <taxon>Holothuroidea</taxon>
        <taxon>Aspidochirotacea</taxon>
        <taxon>Aspidochirotida</taxon>
        <taxon>Stichopodidae</taxon>
        <taxon>Apostichopus</taxon>
    </lineage>
</organism>
<gene>
    <name evidence="3" type="ORF">BSL78_16878</name>
</gene>
<feature type="signal peptide" evidence="1">
    <location>
        <begin position="1"/>
        <end position="15"/>
    </location>
</feature>
<keyword evidence="4" id="KW-1185">Reference proteome</keyword>
<sequence>MKIAFLLLVVPFLSAYSFIIGEQDGSVSVPLSAQKTVVDVVVELKLNILVDLVKRAGLVETLMGPGPFTVFGPTDDAFEALPFEVRQKLAENKTLLTEVLEYHVVGGAVFSKDIAQDKLVPSVLKDNIRFNTYPVAGPVKKVTATGSLIDLSRVDQNASNGVVHVLDKVMFPVPRQNLVETAKRIPELKSLVEALVKTNLTSALAGAGNFTVFAPNNKAFSKVPAKVSADIDLLTSILLYHVSASPTLYSVGLEDSQQIPTLNTKNSLTINLKDGQVQVANSTDFHATVLMADGSVSNGVIHVIDEVLLPPSA</sequence>
<evidence type="ECO:0000313" key="3">
    <source>
        <dbReference type="EMBL" id="PIK46250.1"/>
    </source>
</evidence>
<comment type="caution">
    <text evidence="3">The sequence shown here is derived from an EMBL/GenBank/DDBJ whole genome shotgun (WGS) entry which is preliminary data.</text>
</comment>
<dbReference type="EMBL" id="MRZV01000657">
    <property type="protein sequence ID" value="PIK46250.1"/>
    <property type="molecule type" value="Genomic_DNA"/>
</dbReference>
<feature type="domain" description="FAS1" evidence="2">
    <location>
        <begin position="175"/>
        <end position="308"/>
    </location>
</feature>
<dbReference type="OrthoDB" id="286301at2759"/>
<dbReference type="InterPro" id="IPR000782">
    <property type="entry name" value="FAS1_domain"/>
</dbReference>
<evidence type="ECO:0000313" key="4">
    <source>
        <dbReference type="Proteomes" id="UP000230750"/>
    </source>
</evidence>
<proteinExistence type="predicted"/>
<dbReference type="AlphaFoldDB" id="A0A2G8KE56"/>
<keyword evidence="1" id="KW-0732">Signal</keyword>
<evidence type="ECO:0000256" key="1">
    <source>
        <dbReference type="SAM" id="SignalP"/>
    </source>
</evidence>